<dbReference type="InterPro" id="IPR024442">
    <property type="entry name" value="Transposase_Zn_ribbon"/>
</dbReference>
<dbReference type="RefSeq" id="WP_133297717.1">
    <property type="nucleotide sequence ID" value="NZ_QRBW01000187.1"/>
</dbReference>
<protein>
    <submittedName>
        <fullName evidence="2">DDE transposase</fullName>
    </submittedName>
</protein>
<dbReference type="AlphaFoldDB" id="A0ABD7GPQ4"/>
<gene>
    <name evidence="2" type="ORF">DXF87_25520</name>
</gene>
<comment type="caution">
    <text evidence="2">The sequence shown here is derived from an EMBL/GenBank/DDBJ whole genome shotgun (WGS) entry which is preliminary data.</text>
</comment>
<proteinExistence type="predicted"/>
<feature type="domain" description="Transposase zinc-ribbon" evidence="1">
    <location>
        <begin position="23"/>
        <end position="65"/>
    </location>
</feature>
<evidence type="ECO:0000313" key="3">
    <source>
        <dbReference type="Proteomes" id="UP000255291"/>
    </source>
</evidence>
<accession>A0ABD7GPQ4</accession>
<name>A0ABD7GPQ4_9ENTR</name>
<dbReference type="Pfam" id="PF12760">
    <property type="entry name" value="Zn_ribbon_IS1595"/>
    <property type="match status" value="1"/>
</dbReference>
<dbReference type="Proteomes" id="UP000255291">
    <property type="component" value="Unassembled WGS sequence"/>
</dbReference>
<sequence length="66" mass="7906">MAAFFWLRKEAIPISMSDIDIYTEEQAHSLLASMRWKSEDQQTCPHCGVQAKHYFRRTRLQWSCRD</sequence>
<dbReference type="EMBL" id="QRBW01000187">
    <property type="protein sequence ID" value="RDT54579.1"/>
    <property type="molecule type" value="Genomic_DNA"/>
</dbReference>
<organism evidence="2 3">
    <name type="scientific">Enterobacter roggenkampii</name>
    <dbReference type="NCBI Taxonomy" id="1812935"/>
    <lineage>
        <taxon>Bacteria</taxon>
        <taxon>Pseudomonadati</taxon>
        <taxon>Pseudomonadota</taxon>
        <taxon>Gammaproteobacteria</taxon>
        <taxon>Enterobacterales</taxon>
        <taxon>Enterobacteriaceae</taxon>
        <taxon>Enterobacter</taxon>
        <taxon>Enterobacter cloacae complex</taxon>
    </lineage>
</organism>
<reference evidence="2 3" key="1">
    <citation type="submission" date="2018-07" db="EMBL/GenBank/DDBJ databases">
        <title>The use of a cohorting ward and systematic surveillance cultures for the control of a Klebsiella pneumoniae carbapenemase (KPC)-producing Enterobacteriaceae outbreak.</title>
        <authorList>
            <person name="Doi Y."/>
        </authorList>
    </citation>
    <scope>NUCLEOTIDE SEQUENCE [LARGE SCALE GENOMIC DNA]</scope>
    <source>
        <strain evidence="2 3">1-RC-17-04017</strain>
    </source>
</reference>
<evidence type="ECO:0000313" key="2">
    <source>
        <dbReference type="EMBL" id="RDT54579.1"/>
    </source>
</evidence>
<evidence type="ECO:0000259" key="1">
    <source>
        <dbReference type="Pfam" id="PF12760"/>
    </source>
</evidence>
<feature type="non-terminal residue" evidence="2">
    <location>
        <position position="66"/>
    </location>
</feature>